<sequence>MIIEPKESVVVQLSFIQFRISSLNSSGLMNVIKYYTVTYINQCSLTGSNLVQSNNNGYIASTIFVNILLNITQFDICVDKTYRFGYFSVQFSIIGSDSVQCDLCQQLPVVYGLCGEVIKFSENVNGMYQCVYPLEFVDNKCVCVTGYLLNKTKCINIVESINSISDQISNSSNDQIIKLEQNIDQIENSLTVIDQSISSNMSEIESRILSNFSKSDNNMIMNTAALDTRIYQNITSIKNDIIMKQITADANLLTNTTVLDWRIFNNISQIYNIMNNFTLYYNDSLNKQQLIIEQQQNIINNLTQQINCSSNSGYQMVNGTCVQVSCAISGQQSINGVCQCVNINSIVQAGSCVCPENSQVVGIACFCSISGQNMINGQCACSTAGAIIQNNACTCGINSINISNTCSCPSGASLVNGVCTCSNVNAYISGNSCVCPIYSSLVENICTCPSNSQIVNNECICNIITGQIMNNGVCQCQTTRAFVNHGACSCTVYAINISNTCTCPTNSSLINNVCTCDQIAGQSIVNGTCQCPAGQSVVNKTCKQINYEINTTNFKCSQELFTQQFDIQGITNQISDLSIFGAGYVFSASTIIQNAFINISDNVYSTTIYPLFQSLNTYMNIKIQFGTQSLSSGSFILSSSTLITIQQMNIISRPGSQLTVNSLLNIITSSSINANITNLLVNLSFAPSSGNITLIQNINGILNIMGYQVLGSYVSTSSVAMIANNLNDATIHVNQVSFKVDAFNVGNCSSYLFSNAVATTSIITVNMFAVIIGNDSNFLLLGSIATSSHNNYYYLFGGIIAYINIYSYTTININNVILDSYQKFSSNYVSQSGFLVGYIESINSSINTKNICLQQNMTSTTIQFVAFGLFGLNYGYTSIINASVSFSVQGVYFYCLGIMGYQNQYSVYTEVINVTTSVTFTFLKGIYLGSIFGAEQGKNCSIQNTTVFGIISSNCERVGGFSGEHYNTNITIQNSLISNLSVSGTQNVGGIVGISYYNTNTYIINQKIQITRISGSSNFGIVAGYVDANIFITNSSSSRNHVNGVQQKECAVLSNWKLGC</sequence>
<keyword evidence="4" id="KW-1185">Reference proteome</keyword>
<keyword evidence="2" id="KW-1133">Transmembrane helix</keyword>
<accession>A0ABP1L0G0</accession>
<organism evidence="3 4">
    <name type="scientific">Hexamita inflata</name>
    <dbReference type="NCBI Taxonomy" id="28002"/>
    <lineage>
        <taxon>Eukaryota</taxon>
        <taxon>Metamonada</taxon>
        <taxon>Diplomonadida</taxon>
        <taxon>Hexamitidae</taxon>
        <taxon>Hexamitinae</taxon>
        <taxon>Hexamita</taxon>
    </lineage>
</organism>
<dbReference type="Proteomes" id="UP001642409">
    <property type="component" value="Unassembled WGS sequence"/>
</dbReference>
<comment type="caution">
    <text evidence="3">The sequence shown here is derived from an EMBL/GenBank/DDBJ whole genome shotgun (WGS) entry which is preliminary data.</text>
</comment>
<keyword evidence="1" id="KW-0175">Coiled coil</keyword>
<dbReference type="EMBL" id="CAXDID020000295">
    <property type="protein sequence ID" value="CAL6072515.1"/>
    <property type="molecule type" value="Genomic_DNA"/>
</dbReference>
<evidence type="ECO:0000313" key="4">
    <source>
        <dbReference type="Proteomes" id="UP001642409"/>
    </source>
</evidence>
<feature type="coiled-coil region" evidence="1">
    <location>
        <begin position="285"/>
        <end position="312"/>
    </location>
</feature>
<name>A0ABP1L0G0_9EUKA</name>
<keyword evidence="2" id="KW-0472">Membrane</keyword>
<evidence type="ECO:0000256" key="1">
    <source>
        <dbReference type="SAM" id="Coils"/>
    </source>
</evidence>
<evidence type="ECO:0008006" key="5">
    <source>
        <dbReference type="Google" id="ProtNLM"/>
    </source>
</evidence>
<proteinExistence type="predicted"/>
<gene>
    <name evidence="3" type="ORF">HINF_LOCUS55663</name>
</gene>
<protein>
    <recommendedName>
        <fullName evidence="5">EGF-like domain-containing protein</fullName>
    </recommendedName>
</protein>
<feature type="transmembrane region" description="Helical" evidence="2">
    <location>
        <begin position="751"/>
        <end position="772"/>
    </location>
</feature>
<reference evidence="3 4" key="1">
    <citation type="submission" date="2024-07" db="EMBL/GenBank/DDBJ databases">
        <authorList>
            <person name="Akdeniz Z."/>
        </authorList>
    </citation>
    <scope>NUCLEOTIDE SEQUENCE [LARGE SCALE GENOMIC DNA]</scope>
</reference>
<feature type="transmembrane region" description="Helical" evidence="2">
    <location>
        <begin position="792"/>
        <end position="809"/>
    </location>
</feature>
<keyword evidence="2" id="KW-0812">Transmembrane</keyword>
<evidence type="ECO:0000256" key="2">
    <source>
        <dbReference type="SAM" id="Phobius"/>
    </source>
</evidence>
<evidence type="ECO:0000313" key="3">
    <source>
        <dbReference type="EMBL" id="CAL6072515.1"/>
    </source>
</evidence>